<protein>
    <recommendedName>
        <fullName evidence="5">Pentacotripeptide-repeat region of PRORP domain-containing protein</fullName>
    </recommendedName>
</protein>
<dbReference type="PROSITE" id="PS51375">
    <property type="entry name" value="PPR"/>
    <property type="match status" value="2"/>
</dbReference>
<accession>A0ABQ5SKP2</accession>
<evidence type="ECO:0000256" key="1">
    <source>
        <dbReference type="ARBA" id="ARBA00022737"/>
    </source>
</evidence>
<name>A0ABQ5SKP2_9CHLO</name>
<dbReference type="InterPro" id="IPR002885">
    <property type="entry name" value="PPR_rpt"/>
</dbReference>
<dbReference type="InterPro" id="IPR011990">
    <property type="entry name" value="TPR-like_helical_dom_sf"/>
</dbReference>
<sequence>MKSLTAAVNMAPGGSGEIRRIFVCATFRPRLPGLTKLVSQLTREGQWSKGLEVFDALDCVGLLPDTTITNAAISACDKGGQWEKALQIFYAMETWGLTRDAITYSAVISALSKGRQWSLAIDVFNHMCDNNIECDAVTCCSLITALDKGGQWQLGEQVFFQMYADHPQFKVLLQCMDDDVAAVAPSVCTTAVGGSAGVGAAENLLTALTGPLQQRGARGGESGDVLAGCLGGEPCGVLYRTGSTAYLGG</sequence>
<dbReference type="Pfam" id="PF01535">
    <property type="entry name" value="PPR"/>
    <property type="match status" value="1"/>
</dbReference>
<dbReference type="PANTHER" id="PTHR47936:SF1">
    <property type="entry name" value="PENTATRICOPEPTIDE REPEAT-CONTAINING PROTEIN GUN1, CHLOROPLASTIC"/>
    <property type="match status" value="1"/>
</dbReference>
<reference evidence="3 4" key="1">
    <citation type="journal article" date="2023" name="IScience">
        <title>Expanded male sex-determining region conserved during the evolution of homothallism in the green alga Volvox.</title>
        <authorList>
            <person name="Yamamoto K."/>
            <person name="Matsuzaki R."/>
            <person name="Mahakham W."/>
            <person name="Heman W."/>
            <person name="Sekimoto H."/>
            <person name="Kawachi M."/>
            <person name="Minakuchi Y."/>
            <person name="Toyoda A."/>
            <person name="Nozaki H."/>
        </authorList>
    </citation>
    <scope>NUCLEOTIDE SEQUENCE [LARGE SCALE GENOMIC DNA]</scope>
    <source>
        <strain evidence="3 4">NIES-4468</strain>
    </source>
</reference>
<evidence type="ECO:0008006" key="5">
    <source>
        <dbReference type="Google" id="ProtNLM"/>
    </source>
</evidence>
<keyword evidence="1" id="KW-0677">Repeat</keyword>
<evidence type="ECO:0000313" key="4">
    <source>
        <dbReference type="Proteomes" id="UP001165090"/>
    </source>
</evidence>
<dbReference type="Gene3D" id="1.25.40.10">
    <property type="entry name" value="Tetratricopeptide repeat domain"/>
    <property type="match status" value="1"/>
</dbReference>
<dbReference type="EMBL" id="BSDZ01000089">
    <property type="protein sequence ID" value="GLI70055.1"/>
    <property type="molecule type" value="Genomic_DNA"/>
</dbReference>
<proteinExistence type="predicted"/>
<evidence type="ECO:0000256" key="2">
    <source>
        <dbReference type="PROSITE-ProRule" id="PRU00708"/>
    </source>
</evidence>
<dbReference type="NCBIfam" id="TIGR00756">
    <property type="entry name" value="PPR"/>
    <property type="match status" value="1"/>
</dbReference>
<dbReference type="PANTHER" id="PTHR47936">
    <property type="entry name" value="PPR_LONG DOMAIN-CONTAINING PROTEIN"/>
    <property type="match status" value="1"/>
</dbReference>
<comment type="caution">
    <text evidence="3">The sequence shown here is derived from an EMBL/GenBank/DDBJ whole genome shotgun (WGS) entry which is preliminary data.</text>
</comment>
<keyword evidence="4" id="KW-1185">Reference proteome</keyword>
<organism evidence="3 4">
    <name type="scientific">Volvox africanus</name>
    <dbReference type="NCBI Taxonomy" id="51714"/>
    <lineage>
        <taxon>Eukaryota</taxon>
        <taxon>Viridiplantae</taxon>
        <taxon>Chlorophyta</taxon>
        <taxon>core chlorophytes</taxon>
        <taxon>Chlorophyceae</taxon>
        <taxon>CS clade</taxon>
        <taxon>Chlamydomonadales</taxon>
        <taxon>Volvocaceae</taxon>
        <taxon>Volvox</taxon>
    </lineage>
</organism>
<gene>
    <name evidence="3" type="ORF">VaNZ11_014825</name>
</gene>
<feature type="repeat" description="PPR" evidence="2">
    <location>
        <begin position="65"/>
        <end position="99"/>
    </location>
</feature>
<evidence type="ECO:0000313" key="3">
    <source>
        <dbReference type="EMBL" id="GLI70055.1"/>
    </source>
</evidence>
<feature type="non-terminal residue" evidence="3">
    <location>
        <position position="249"/>
    </location>
</feature>
<dbReference type="Proteomes" id="UP001165090">
    <property type="component" value="Unassembled WGS sequence"/>
</dbReference>
<feature type="repeat" description="PPR" evidence="2">
    <location>
        <begin position="100"/>
        <end position="134"/>
    </location>
</feature>
<dbReference type="Pfam" id="PF13041">
    <property type="entry name" value="PPR_2"/>
    <property type="match status" value="1"/>
</dbReference>